<evidence type="ECO:0000256" key="26">
    <source>
        <dbReference type="ARBA" id="ARBA00048041"/>
    </source>
</evidence>
<evidence type="ECO:0000256" key="24">
    <source>
        <dbReference type="ARBA" id="ARBA00047864"/>
    </source>
</evidence>
<keyword evidence="7 33" id="KW-0285">Flavoprotein</keyword>
<keyword evidence="9" id="KW-0256">Endoplasmic reticulum</keyword>
<keyword evidence="10 33" id="KW-0274">FAD</keyword>
<reference evidence="34" key="2">
    <citation type="submission" date="2025-09" db="UniProtKB">
        <authorList>
            <consortium name="Ensembl"/>
        </authorList>
    </citation>
    <scope>IDENTIFICATION</scope>
</reference>
<organism evidence="34 35">
    <name type="scientific">Dicentrarchus labrax</name>
    <name type="common">European seabass</name>
    <name type="synonym">Morone labrax</name>
    <dbReference type="NCBI Taxonomy" id="13489"/>
    <lineage>
        <taxon>Eukaryota</taxon>
        <taxon>Metazoa</taxon>
        <taxon>Chordata</taxon>
        <taxon>Craniata</taxon>
        <taxon>Vertebrata</taxon>
        <taxon>Euteleostomi</taxon>
        <taxon>Actinopterygii</taxon>
        <taxon>Neopterygii</taxon>
        <taxon>Teleostei</taxon>
        <taxon>Neoteleostei</taxon>
        <taxon>Acanthomorphata</taxon>
        <taxon>Eupercaria</taxon>
        <taxon>Moronidae</taxon>
        <taxon>Dicentrarchus</taxon>
    </lineage>
</organism>
<keyword evidence="6" id="KW-0597">Phosphoprotein</keyword>
<reference evidence="34" key="1">
    <citation type="submission" date="2025-08" db="UniProtKB">
        <authorList>
            <consortium name="Ensembl"/>
        </authorList>
    </citation>
    <scope>IDENTIFICATION</scope>
</reference>
<evidence type="ECO:0000256" key="1">
    <source>
        <dbReference type="ARBA" id="ARBA00001974"/>
    </source>
</evidence>
<evidence type="ECO:0000256" key="4">
    <source>
        <dbReference type="ARBA" id="ARBA00009183"/>
    </source>
</evidence>
<evidence type="ECO:0000256" key="5">
    <source>
        <dbReference type="ARBA" id="ARBA00022481"/>
    </source>
</evidence>
<dbReference type="InterPro" id="IPR036188">
    <property type="entry name" value="FAD/NAD-bd_sf"/>
</dbReference>
<dbReference type="GO" id="GO:0050660">
    <property type="term" value="F:flavin adenine dinucleotide binding"/>
    <property type="evidence" value="ECO:0007669"/>
    <property type="project" value="InterPro"/>
</dbReference>
<dbReference type="PIRSF" id="PIRSF000332">
    <property type="entry name" value="FMO"/>
    <property type="match status" value="1"/>
</dbReference>
<comment type="catalytic activity">
    <reaction evidence="30">
        <text>heptan-4-one + NADPH + O2 + H(+) = propyl butanoate + NADP(+) + H2O</text>
        <dbReference type="Rhea" id="RHEA:54852"/>
        <dbReference type="ChEBI" id="CHEBI:15377"/>
        <dbReference type="ChEBI" id="CHEBI:15378"/>
        <dbReference type="ChEBI" id="CHEBI:15379"/>
        <dbReference type="ChEBI" id="CHEBI:57783"/>
        <dbReference type="ChEBI" id="CHEBI:58349"/>
        <dbReference type="ChEBI" id="CHEBI:89484"/>
        <dbReference type="ChEBI" id="CHEBI:89719"/>
    </reaction>
    <physiologicalReaction direction="left-to-right" evidence="30">
        <dbReference type="Rhea" id="RHEA:54853"/>
    </physiologicalReaction>
</comment>
<sequence>MKSDDDVFSMLLSFICILQECTTMVRRVAVVGAGSSGLACIKICVDEGLEPVCFESSDDIGGLWKFKESPEPERSSIYRSLVVNTSKEMMCFSDFPMPADYPNYFHNSQLLQYFRLYAEHFDLFKYINFQTTVKSVTQRPDFSLSGQWDIMTINREGKEERHVFDAVLVCSGHYTRPVLPLSDFPGHETFSGKCFHSWEYKDADAFREKRVVVVGIGNSGGDIAVETSRSAKKTFLSTREGVWVISRMSSNGLPLDMTAITRLNNILTLLLPSTLVNWATERALNQKYDHRLYGLKPRHRFLDKRPLINNDLPGQILQGALVMKPNVKGFKDSGVVFEDGTVEENIDAVVFCTGYKVSFPFLPPALSEGPHGDMTLYKRLFPPSLVQPTLAVMGLFQTKGPIMPIVEMQARWAVKVFAGLSRLPSKEKMLAVIESETKRNMKSYPCHRQAALQVDYIPYLDFMANEVGVRPSFVTLLLRDPVLWVKVFLGPCTPYQYRLTGPGQWAGARQAILTQWERVAQPFRTRVVPEPESRPSSFCSPWLLIFGGTVITAVLLSKNEVVPVLQGAAQILDRCKIFLKDSWFTG</sequence>
<dbReference type="EC" id="1.-.-.-" evidence="33"/>
<evidence type="ECO:0000256" key="13">
    <source>
        <dbReference type="ARBA" id="ARBA00022989"/>
    </source>
</evidence>
<dbReference type="InterPro" id="IPR050346">
    <property type="entry name" value="FMO-like"/>
</dbReference>
<accession>A0A8P4G5U3</accession>
<comment type="catalytic activity">
    <reaction evidence="31">
        <text>N,N-dimethylaniline + NADPH + O2 + H(+) = N,N-dimethylaniline N-oxide + NADP(+) + H2O</text>
        <dbReference type="Rhea" id="RHEA:24468"/>
        <dbReference type="ChEBI" id="CHEBI:15377"/>
        <dbReference type="ChEBI" id="CHEBI:15378"/>
        <dbReference type="ChEBI" id="CHEBI:15379"/>
        <dbReference type="ChEBI" id="CHEBI:16269"/>
        <dbReference type="ChEBI" id="CHEBI:17735"/>
        <dbReference type="ChEBI" id="CHEBI:57783"/>
        <dbReference type="ChEBI" id="CHEBI:58349"/>
        <dbReference type="EC" id="1.14.13.8"/>
    </reaction>
    <physiologicalReaction direction="left-to-right" evidence="31">
        <dbReference type="Rhea" id="RHEA:24469"/>
    </physiologicalReaction>
</comment>
<comment type="catalytic activity">
    <reaction evidence="22">
        <text>heptan-2-one + NADPH + O2 + H(+) = pentyl acetate + NADP(+) + H2O</text>
        <dbReference type="Rhea" id="RHEA:54836"/>
        <dbReference type="ChEBI" id="CHEBI:5672"/>
        <dbReference type="ChEBI" id="CHEBI:15377"/>
        <dbReference type="ChEBI" id="CHEBI:15378"/>
        <dbReference type="ChEBI" id="CHEBI:15379"/>
        <dbReference type="ChEBI" id="CHEBI:57783"/>
        <dbReference type="ChEBI" id="CHEBI:58349"/>
        <dbReference type="ChEBI" id="CHEBI:87362"/>
    </reaction>
    <physiologicalReaction direction="left-to-right" evidence="22">
        <dbReference type="Rhea" id="RHEA:54837"/>
    </physiologicalReaction>
</comment>
<dbReference type="GO" id="GO:0006629">
    <property type="term" value="P:lipid metabolic process"/>
    <property type="evidence" value="ECO:0007669"/>
    <property type="project" value="UniProtKB-KW"/>
</dbReference>
<evidence type="ECO:0000256" key="19">
    <source>
        <dbReference type="ARBA" id="ARBA00045957"/>
    </source>
</evidence>
<keyword evidence="16" id="KW-0443">Lipid metabolism</keyword>
<evidence type="ECO:0000256" key="23">
    <source>
        <dbReference type="ARBA" id="ARBA00047855"/>
    </source>
</evidence>
<comment type="function">
    <text evidence="19">Broad spectrum monooxygenase that catalyzes the oxygenation of a wide variety of nitrogen- and sulfur-containing compounds including xenobiotics. Catalyzes the S-oxygenation of hypotaurine to produce taurine, an organic osmolyte involved in cell volume regulation as well as a variety of cytoprotective and developmental processes. In vitro, catalyzes the N-oxygenation of trimethylamine (TMA) to produce trimethylamine N-oxide (TMAO) and could therefore participate to the detoxification of this compound that is generated by the action of gut microbiota from dietary precursors such as choline, choline containing compounds, betaine or L-carnitine.</text>
</comment>
<evidence type="ECO:0000256" key="30">
    <source>
        <dbReference type="ARBA" id="ARBA00048990"/>
    </source>
</evidence>
<dbReference type="Ensembl" id="ENSDLAT00005075284.1">
    <property type="protein sequence ID" value="ENSDLAP00005070202.1"/>
    <property type="gene ID" value="ENSDLAG00005002090.2"/>
</dbReference>
<evidence type="ECO:0000256" key="16">
    <source>
        <dbReference type="ARBA" id="ARBA00023098"/>
    </source>
</evidence>
<dbReference type="Proteomes" id="UP000694389">
    <property type="component" value="Unassembled WGS sequence"/>
</dbReference>
<evidence type="ECO:0000256" key="22">
    <source>
        <dbReference type="ARBA" id="ARBA00047574"/>
    </source>
</evidence>
<protein>
    <recommendedName>
        <fullName evidence="33">Flavin-containing monooxygenase</fullName>
        <ecNumber evidence="33">1.-.-.-</ecNumber>
    </recommendedName>
</protein>
<dbReference type="GO" id="GO:0005789">
    <property type="term" value="C:endoplasmic reticulum membrane"/>
    <property type="evidence" value="ECO:0007669"/>
    <property type="project" value="UniProtKB-SubCell"/>
</dbReference>
<dbReference type="SUPFAM" id="SSF51905">
    <property type="entry name" value="FAD/NAD(P)-binding domain"/>
    <property type="match status" value="2"/>
</dbReference>
<evidence type="ECO:0000256" key="29">
    <source>
        <dbReference type="ARBA" id="ARBA00048989"/>
    </source>
</evidence>
<comment type="catalytic activity">
    <reaction evidence="26">
        <text>hypotaurine + NADPH + O2 + H(+) = taurine + NADP(+) + H2O</text>
        <dbReference type="Rhea" id="RHEA:69819"/>
        <dbReference type="ChEBI" id="CHEBI:15377"/>
        <dbReference type="ChEBI" id="CHEBI:15378"/>
        <dbReference type="ChEBI" id="CHEBI:15379"/>
        <dbReference type="ChEBI" id="CHEBI:57783"/>
        <dbReference type="ChEBI" id="CHEBI:57853"/>
        <dbReference type="ChEBI" id="CHEBI:58349"/>
        <dbReference type="ChEBI" id="CHEBI:507393"/>
        <dbReference type="EC" id="1.14.13.8"/>
    </reaction>
    <physiologicalReaction direction="left-to-right" evidence="26">
        <dbReference type="Rhea" id="RHEA:69820"/>
    </physiologicalReaction>
</comment>
<comment type="catalytic activity">
    <reaction evidence="28">
        <text>octan-3-one + NADPH + O2 + H(+) = ethyl hexanoate + NADP(+) + H2O</text>
        <dbReference type="Rhea" id="RHEA:54856"/>
        <dbReference type="ChEBI" id="CHEBI:15377"/>
        <dbReference type="ChEBI" id="CHEBI:15378"/>
        <dbReference type="ChEBI" id="CHEBI:15379"/>
        <dbReference type="ChEBI" id="CHEBI:57783"/>
        <dbReference type="ChEBI" id="CHEBI:58349"/>
        <dbReference type="ChEBI" id="CHEBI:80946"/>
        <dbReference type="ChEBI" id="CHEBI:86055"/>
    </reaction>
    <physiologicalReaction direction="left-to-right" evidence="28">
        <dbReference type="Rhea" id="RHEA:54857"/>
    </physiologicalReaction>
</comment>
<evidence type="ECO:0000256" key="27">
    <source>
        <dbReference type="ARBA" id="ARBA00048088"/>
    </source>
</evidence>
<comment type="catalytic activity">
    <reaction evidence="21">
        <text>hexan-3-one + NADPH + O2 + H(+) = propyl propanoate + NADP(+) + H2O</text>
        <dbReference type="Rhea" id="RHEA:54848"/>
        <dbReference type="ChEBI" id="CHEBI:15377"/>
        <dbReference type="ChEBI" id="CHEBI:15378"/>
        <dbReference type="ChEBI" id="CHEBI:15379"/>
        <dbReference type="ChEBI" id="CHEBI:57783"/>
        <dbReference type="ChEBI" id="CHEBI:58349"/>
        <dbReference type="ChEBI" id="CHEBI:89828"/>
        <dbReference type="ChEBI" id="CHEBI:89891"/>
    </reaction>
    <physiologicalReaction direction="left-to-right" evidence="21">
        <dbReference type="Rhea" id="RHEA:54849"/>
    </physiologicalReaction>
</comment>
<dbReference type="GeneTree" id="ENSGT00940000160836"/>
<keyword evidence="12" id="KW-0521">NADP</keyword>
<gene>
    <name evidence="34" type="primary">LOC127350567</name>
</gene>
<dbReference type="OMA" id="CTGHHFL"/>
<evidence type="ECO:0000256" key="20">
    <source>
        <dbReference type="ARBA" id="ARBA00047338"/>
    </source>
</evidence>
<evidence type="ECO:0000256" key="25">
    <source>
        <dbReference type="ARBA" id="ARBA00047977"/>
    </source>
</evidence>
<comment type="catalytic activity">
    <reaction evidence="24">
        <text>NADPH + O2 + H(+) = H2O2 + NADP(+)</text>
        <dbReference type="Rhea" id="RHEA:11260"/>
        <dbReference type="ChEBI" id="CHEBI:15378"/>
        <dbReference type="ChEBI" id="CHEBI:15379"/>
        <dbReference type="ChEBI" id="CHEBI:16240"/>
        <dbReference type="ChEBI" id="CHEBI:57783"/>
        <dbReference type="ChEBI" id="CHEBI:58349"/>
        <dbReference type="EC" id="1.6.3.1"/>
    </reaction>
    <physiologicalReaction direction="left-to-right" evidence="24">
        <dbReference type="Rhea" id="RHEA:11261"/>
    </physiologicalReaction>
</comment>
<evidence type="ECO:0000256" key="28">
    <source>
        <dbReference type="ARBA" id="ARBA00048459"/>
    </source>
</evidence>
<evidence type="ECO:0000256" key="14">
    <source>
        <dbReference type="ARBA" id="ARBA00023002"/>
    </source>
</evidence>
<dbReference type="Gene3D" id="3.50.50.60">
    <property type="entry name" value="FAD/NAD(P)-binding domain"/>
    <property type="match status" value="1"/>
</dbReference>
<comment type="catalytic activity">
    <reaction evidence="20">
        <text>hypotaurine + NADH + O2 + H(+) = taurine + NAD(+) + H2O</text>
        <dbReference type="Rhea" id="RHEA:74111"/>
        <dbReference type="ChEBI" id="CHEBI:15377"/>
        <dbReference type="ChEBI" id="CHEBI:15378"/>
        <dbReference type="ChEBI" id="CHEBI:15379"/>
        <dbReference type="ChEBI" id="CHEBI:57540"/>
        <dbReference type="ChEBI" id="CHEBI:57853"/>
        <dbReference type="ChEBI" id="CHEBI:57945"/>
        <dbReference type="ChEBI" id="CHEBI:507393"/>
        <dbReference type="EC" id="1.14.13.8"/>
    </reaction>
    <physiologicalReaction direction="left-to-right" evidence="20">
        <dbReference type="Rhea" id="RHEA:74112"/>
    </physiologicalReaction>
</comment>
<comment type="subcellular location">
    <subcellularLocation>
        <location evidence="2">Endoplasmic reticulum membrane</location>
        <topology evidence="2">Single-pass membrane protein</topology>
    </subcellularLocation>
    <subcellularLocation>
        <location evidence="3">Microsome membrane</location>
    </subcellularLocation>
</comment>
<keyword evidence="14 33" id="KW-0560">Oxidoreductase</keyword>
<keyword evidence="17" id="KW-0472">Membrane</keyword>
<dbReference type="InterPro" id="IPR000960">
    <property type="entry name" value="Flavin_mOase"/>
</dbReference>
<dbReference type="PANTHER" id="PTHR23023">
    <property type="entry name" value="DIMETHYLANILINE MONOOXYGENASE"/>
    <property type="match status" value="1"/>
</dbReference>
<dbReference type="Pfam" id="PF00743">
    <property type="entry name" value="FMO-like"/>
    <property type="match status" value="1"/>
</dbReference>
<dbReference type="GO" id="GO:0004499">
    <property type="term" value="F:N,N-dimethylaniline monooxygenase activity"/>
    <property type="evidence" value="ECO:0007669"/>
    <property type="project" value="InterPro"/>
</dbReference>
<comment type="catalytic activity">
    <reaction evidence="32">
        <text>octan-3-one + NADPH + O2 + H(+) = pentyl propanoate + NADP(+) + H2O</text>
        <dbReference type="Rhea" id="RHEA:54840"/>
        <dbReference type="ChEBI" id="CHEBI:15377"/>
        <dbReference type="ChEBI" id="CHEBI:15378"/>
        <dbReference type="ChEBI" id="CHEBI:15379"/>
        <dbReference type="ChEBI" id="CHEBI:57783"/>
        <dbReference type="ChEBI" id="CHEBI:58349"/>
        <dbReference type="ChEBI" id="CHEBI:80946"/>
        <dbReference type="ChEBI" id="CHEBI:87373"/>
    </reaction>
    <physiologicalReaction direction="left-to-right" evidence="32">
        <dbReference type="Rhea" id="RHEA:54841"/>
    </physiologicalReaction>
</comment>
<evidence type="ECO:0000256" key="3">
    <source>
        <dbReference type="ARBA" id="ARBA00004524"/>
    </source>
</evidence>
<dbReference type="FunFam" id="3.50.50.60:FF:000159">
    <property type="entry name" value="Dimethylaniline monooxygenase [N-oxide-forming]"/>
    <property type="match status" value="1"/>
</dbReference>
<comment type="catalytic activity">
    <reaction evidence="29">
        <text>(2E)-geranial + NADPH + O2 + H(+) = (1E)-2,6-dimethylhepta-1,5-dien-1-yl formate + NADP(+) + H2O</text>
        <dbReference type="Rhea" id="RHEA:54860"/>
        <dbReference type="ChEBI" id="CHEBI:15377"/>
        <dbReference type="ChEBI" id="CHEBI:15378"/>
        <dbReference type="ChEBI" id="CHEBI:15379"/>
        <dbReference type="ChEBI" id="CHEBI:16980"/>
        <dbReference type="ChEBI" id="CHEBI:57783"/>
        <dbReference type="ChEBI" id="CHEBI:58349"/>
        <dbReference type="ChEBI" id="CHEBI:138375"/>
    </reaction>
    <physiologicalReaction direction="left-to-right" evidence="29">
        <dbReference type="Rhea" id="RHEA:54861"/>
    </physiologicalReaction>
</comment>
<evidence type="ECO:0000256" key="7">
    <source>
        <dbReference type="ARBA" id="ARBA00022630"/>
    </source>
</evidence>
<comment type="cofactor">
    <cofactor evidence="1 33">
        <name>FAD</name>
        <dbReference type="ChEBI" id="CHEBI:57692"/>
    </cofactor>
</comment>
<keyword evidence="15 33" id="KW-0503">Monooxygenase</keyword>
<dbReference type="GO" id="GO:0050661">
    <property type="term" value="F:NADP binding"/>
    <property type="evidence" value="ECO:0007669"/>
    <property type="project" value="InterPro"/>
</dbReference>
<dbReference type="InterPro" id="IPR002257">
    <property type="entry name" value="Flavin_mOase_5"/>
</dbReference>
<comment type="similarity">
    <text evidence="4 33">Belongs to the FMO family.</text>
</comment>
<keyword evidence="11" id="KW-0492">Microsome</keyword>
<comment type="catalytic activity">
    <reaction evidence="27">
        <text>trimethylamine + NADPH + O2 = trimethylamine N-oxide + NADP(+) + H2O</text>
        <dbReference type="Rhea" id="RHEA:31979"/>
        <dbReference type="ChEBI" id="CHEBI:15377"/>
        <dbReference type="ChEBI" id="CHEBI:15379"/>
        <dbReference type="ChEBI" id="CHEBI:15724"/>
        <dbReference type="ChEBI" id="CHEBI:57783"/>
        <dbReference type="ChEBI" id="CHEBI:58349"/>
        <dbReference type="ChEBI" id="CHEBI:58389"/>
        <dbReference type="EC" id="1.14.13.148"/>
    </reaction>
    <physiologicalReaction direction="left-to-right" evidence="27">
        <dbReference type="Rhea" id="RHEA:31980"/>
    </physiologicalReaction>
</comment>
<dbReference type="GO" id="GO:0034899">
    <property type="term" value="F:trimethylamine monooxygenase activity"/>
    <property type="evidence" value="ECO:0007669"/>
    <property type="project" value="UniProtKB-EC"/>
</dbReference>
<keyword evidence="13" id="KW-1133">Transmembrane helix</keyword>
<evidence type="ECO:0000256" key="2">
    <source>
        <dbReference type="ARBA" id="ARBA00004389"/>
    </source>
</evidence>
<evidence type="ECO:0000256" key="9">
    <source>
        <dbReference type="ARBA" id="ARBA00022824"/>
    </source>
</evidence>
<dbReference type="PRINTS" id="PR01125">
    <property type="entry name" value="FMOXYGENASE5"/>
</dbReference>
<evidence type="ECO:0000313" key="35">
    <source>
        <dbReference type="Proteomes" id="UP000694389"/>
    </source>
</evidence>
<evidence type="ECO:0000256" key="11">
    <source>
        <dbReference type="ARBA" id="ARBA00022848"/>
    </source>
</evidence>
<evidence type="ECO:0000256" key="8">
    <source>
        <dbReference type="ARBA" id="ARBA00022692"/>
    </source>
</evidence>
<dbReference type="AlphaFoldDB" id="A0A8P4G5U3"/>
<evidence type="ECO:0000313" key="34">
    <source>
        <dbReference type="Ensembl" id="ENSDLAP00005070202.1"/>
    </source>
</evidence>
<comment type="catalytic activity">
    <reaction evidence="23">
        <text>sulcatone + NADPH + O2 + H(+) = 4-methylpent-3-en-1-yl acetate + NADP(+) + H2O</text>
        <dbReference type="Rhea" id="RHEA:54864"/>
        <dbReference type="ChEBI" id="CHEBI:15377"/>
        <dbReference type="ChEBI" id="CHEBI:15378"/>
        <dbReference type="ChEBI" id="CHEBI:15379"/>
        <dbReference type="ChEBI" id="CHEBI:16310"/>
        <dbReference type="ChEBI" id="CHEBI:57783"/>
        <dbReference type="ChEBI" id="CHEBI:58349"/>
        <dbReference type="ChEBI" id="CHEBI:138373"/>
    </reaction>
    <physiologicalReaction direction="left-to-right" evidence="23">
        <dbReference type="Rhea" id="RHEA:54865"/>
    </physiologicalReaction>
</comment>
<comment type="function">
    <text evidence="18">Acts as a Baeyer-Villiger monooxygenase on a broad range of substrates. Catalyzes the insertion of an oxygen atom into a carbon-carbon bond adjacent to a carbonyl, which converts ketones to esters. Active on diverse carbonyl compounds, whereas soft nucleophiles are mostly non- or poorly reactive. In contrast with other forms of FMO it is non- or poorly active on 'classical' substrates such as drugs, pesticides, and dietary components containing soft nucleophilic heteroatoms. Able to oxidize drug molecules bearing a carbonyl group on an aliphatic chain, such as nabumetone and pentoxifylline. Also, in the absence of substrates, shows slow but yet significant NADPH oxidase activity. Acts as a positive modulator of cholesterol biosynthesis as well as glucose homeostasis, promoting metabolic aging via pleiotropic effects.</text>
</comment>
<dbReference type="RefSeq" id="XP_051233266.1">
    <property type="nucleotide sequence ID" value="XM_051377306.1"/>
</dbReference>
<comment type="catalytic activity">
    <reaction evidence="25">
        <text>hexan-3-one + NADPH + O2 + H(+) = ethyl butanoate + NADP(+) + H2O</text>
        <dbReference type="Rhea" id="RHEA:54844"/>
        <dbReference type="ChEBI" id="CHEBI:15377"/>
        <dbReference type="ChEBI" id="CHEBI:15378"/>
        <dbReference type="ChEBI" id="CHEBI:15379"/>
        <dbReference type="ChEBI" id="CHEBI:57783"/>
        <dbReference type="ChEBI" id="CHEBI:58349"/>
        <dbReference type="ChEBI" id="CHEBI:88764"/>
        <dbReference type="ChEBI" id="CHEBI:89891"/>
    </reaction>
    <physiologicalReaction direction="left-to-right" evidence="25">
        <dbReference type="Rhea" id="RHEA:54845"/>
    </physiologicalReaction>
</comment>
<keyword evidence="8" id="KW-0812">Transmembrane</keyword>
<dbReference type="PRINTS" id="PR00370">
    <property type="entry name" value="FMOXYGENASE"/>
</dbReference>
<dbReference type="GO" id="GO:0016174">
    <property type="term" value="F:NAD(P)H oxidase H2O2-forming activity"/>
    <property type="evidence" value="ECO:0007669"/>
    <property type="project" value="UniProtKB-EC"/>
</dbReference>
<evidence type="ECO:0000256" key="33">
    <source>
        <dbReference type="RuleBase" id="RU361177"/>
    </source>
</evidence>
<evidence type="ECO:0000256" key="10">
    <source>
        <dbReference type="ARBA" id="ARBA00022827"/>
    </source>
</evidence>
<dbReference type="InterPro" id="IPR020946">
    <property type="entry name" value="Flavin_mOase-like"/>
</dbReference>
<keyword evidence="35" id="KW-1185">Reference proteome</keyword>
<evidence type="ECO:0000256" key="31">
    <source>
        <dbReference type="ARBA" id="ARBA00049443"/>
    </source>
</evidence>
<evidence type="ECO:0000256" key="12">
    <source>
        <dbReference type="ARBA" id="ARBA00022857"/>
    </source>
</evidence>
<dbReference type="OrthoDB" id="66881at2759"/>
<evidence type="ECO:0000256" key="21">
    <source>
        <dbReference type="ARBA" id="ARBA00047426"/>
    </source>
</evidence>
<evidence type="ECO:0000256" key="32">
    <source>
        <dbReference type="ARBA" id="ARBA00049475"/>
    </source>
</evidence>
<evidence type="ECO:0000256" key="6">
    <source>
        <dbReference type="ARBA" id="ARBA00022553"/>
    </source>
</evidence>
<evidence type="ECO:0000256" key="15">
    <source>
        <dbReference type="ARBA" id="ARBA00023033"/>
    </source>
</evidence>
<keyword evidence="5" id="KW-0488">Methylation</keyword>
<proteinExistence type="inferred from homology"/>
<evidence type="ECO:0000256" key="17">
    <source>
        <dbReference type="ARBA" id="ARBA00023136"/>
    </source>
</evidence>
<evidence type="ECO:0000256" key="18">
    <source>
        <dbReference type="ARBA" id="ARBA00045722"/>
    </source>
</evidence>
<dbReference type="GeneID" id="127350567"/>
<name>A0A8P4G5U3_DICLA</name>